<feature type="domain" description="EF-hand" evidence="4">
    <location>
        <begin position="8"/>
        <end position="43"/>
    </location>
</feature>
<dbReference type="GO" id="GO:0043226">
    <property type="term" value="C:organelle"/>
    <property type="evidence" value="ECO:0007669"/>
    <property type="project" value="UniProtKB-ARBA"/>
</dbReference>
<evidence type="ECO:0000256" key="2">
    <source>
        <dbReference type="ARBA" id="ARBA00022737"/>
    </source>
</evidence>
<reference evidence="5" key="2">
    <citation type="submission" date="2025-09" db="UniProtKB">
        <authorList>
            <consortium name="Ensembl"/>
        </authorList>
    </citation>
    <scope>IDENTIFICATION</scope>
</reference>
<dbReference type="OMA" id="CTSKHRW"/>
<dbReference type="FunFam" id="1.10.238.10:FF:000178">
    <property type="entry name" value="Calmodulin-2 A"/>
    <property type="match status" value="1"/>
</dbReference>
<organism evidence="5 6">
    <name type="scientific">Varanus komodoensis</name>
    <name type="common">Komodo dragon</name>
    <dbReference type="NCBI Taxonomy" id="61221"/>
    <lineage>
        <taxon>Eukaryota</taxon>
        <taxon>Metazoa</taxon>
        <taxon>Chordata</taxon>
        <taxon>Craniata</taxon>
        <taxon>Vertebrata</taxon>
        <taxon>Euteleostomi</taxon>
        <taxon>Lepidosauria</taxon>
        <taxon>Squamata</taxon>
        <taxon>Bifurcata</taxon>
        <taxon>Unidentata</taxon>
        <taxon>Episquamata</taxon>
        <taxon>Toxicofera</taxon>
        <taxon>Anguimorpha</taxon>
        <taxon>Paleoanguimorpha</taxon>
        <taxon>Varanoidea</taxon>
        <taxon>Varanidae</taxon>
        <taxon>Varanus</taxon>
    </lineage>
</organism>
<dbReference type="CDD" id="cd00051">
    <property type="entry name" value="EFh"/>
    <property type="match status" value="1"/>
</dbReference>
<keyword evidence="2" id="KW-0677">Repeat</keyword>
<dbReference type="Ensembl" id="ENSVKKT00000000341.1">
    <property type="protein sequence ID" value="ENSVKKP00000000326.1"/>
    <property type="gene ID" value="ENSVKKG00000000298.1"/>
</dbReference>
<evidence type="ECO:0000313" key="5">
    <source>
        <dbReference type="Ensembl" id="ENSVKKP00000000326.1"/>
    </source>
</evidence>
<dbReference type="PANTHER" id="PTHR23050">
    <property type="entry name" value="CALCIUM BINDING PROTEIN"/>
    <property type="match status" value="1"/>
</dbReference>
<dbReference type="GO" id="GO:0005509">
    <property type="term" value="F:calcium ion binding"/>
    <property type="evidence" value="ECO:0007669"/>
    <property type="project" value="InterPro"/>
</dbReference>
<evidence type="ECO:0000259" key="4">
    <source>
        <dbReference type="PROSITE" id="PS50222"/>
    </source>
</evidence>
<evidence type="ECO:0000256" key="3">
    <source>
        <dbReference type="ARBA" id="ARBA00022837"/>
    </source>
</evidence>
<protein>
    <recommendedName>
        <fullName evidence="4">EF-hand domain-containing protein</fullName>
    </recommendedName>
</protein>
<dbReference type="InterPro" id="IPR002048">
    <property type="entry name" value="EF_hand_dom"/>
</dbReference>
<evidence type="ECO:0000313" key="6">
    <source>
        <dbReference type="Proteomes" id="UP000694545"/>
    </source>
</evidence>
<keyword evidence="3" id="KW-0106">Calcium</keyword>
<dbReference type="PROSITE" id="PS00018">
    <property type="entry name" value="EF_HAND_1"/>
    <property type="match status" value="2"/>
</dbReference>
<proteinExistence type="predicted"/>
<sequence>MAHRFSEAELGVFKEAFSHFDTDGDGKVTAEELGSALRSLVPVLGNLQEAFTEEKVEQMVRQVDKDGDGKISFEEFVKMLEEK</sequence>
<dbReference type="InterPro" id="IPR018247">
    <property type="entry name" value="EF_Hand_1_Ca_BS"/>
</dbReference>
<dbReference type="Gene3D" id="1.10.238.10">
    <property type="entry name" value="EF-hand"/>
    <property type="match status" value="1"/>
</dbReference>
<accession>A0A8D2IP69</accession>
<dbReference type="InterPro" id="IPR011992">
    <property type="entry name" value="EF-hand-dom_pair"/>
</dbReference>
<keyword evidence="6" id="KW-1185">Reference proteome</keyword>
<feature type="domain" description="EF-hand" evidence="4">
    <location>
        <begin position="51"/>
        <end position="83"/>
    </location>
</feature>
<dbReference type="SUPFAM" id="SSF47473">
    <property type="entry name" value="EF-hand"/>
    <property type="match status" value="1"/>
</dbReference>
<dbReference type="AlphaFoldDB" id="A0A8D2IP69"/>
<dbReference type="SMART" id="SM00054">
    <property type="entry name" value="EFh"/>
    <property type="match status" value="2"/>
</dbReference>
<evidence type="ECO:0000256" key="1">
    <source>
        <dbReference type="ARBA" id="ARBA00022723"/>
    </source>
</evidence>
<dbReference type="InterPro" id="IPR050145">
    <property type="entry name" value="Centrin_CML-like"/>
</dbReference>
<keyword evidence="1" id="KW-0479">Metal-binding</keyword>
<reference evidence="5" key="1">
    <citation type="submission" date="2025-08" db="UniProtKB">
        <authorList>
            <consortium name="Ensembl"/>
        </authorList>
    </citation>
    <scope>IDENTIFICATION</scope>
</reference>
<dbReference type="Pfam" id="PF13499">
    <property type="entry name" value="EF-hand_7"/>
    <property type="match status" value="1"/>
</dbReference>
<dbReference type="Proteomes" id="UP000694545">
    <property type="component" value="Unplaced"/>
</dbReference>
<dbReference type="PROSITE" id="PS50222">
    <property type="entry name" value="EF_HAND_2"/>
    <property type="match status" value="2"/>
</dbReference>
<name>A0A8D2IP69_VARKO</name>